<protein>
    <submittedName>
        <fullName evidence="1">Uncharacterized protein</fullName>
    </submittedName>
</protein>
<dbReference type="AlphaFoldDB" id="X1MB07"/>
<name>X1MB07_9ZZZZ</name>
<proteinExistence type="predicted"/>
<reference evidence="1" key="1">
    <citation type="journal article" date="2014" name="Front. Microbiol.">
        <title>High frequency of phylogenetically diverse reductive dehalogenase-homologous genes in deep subseafloor sedimentary metagenomes.</title>
        <authorList>
            <person name="Kawai M."/>
            <person name="Futagami T."/>
            <person name="Toyoda A."/>
            <person name="Takaki Y."/>
            <person name="Nishi S."/>
            <person name="Hori S."/>
            <person name="Arai W."/>
            <person name="Tsubouchi T."/>
            <person name="Morono Y."/>
            <person name="Uchiyama I."/>
            <person name="Ito T."/>
            <person name="Fujiyama A."/>
            <person name="Inagaki F."/>
            <person name="Takami H."/>
        </authorList>
    </citation>
    <scope>NUCLEOTIDE SEQUENCE</scope>
    <source>
        <strain evidence="1">Expedition CK06-06</strain>
    </source>
</reference>
<comment type="caution">
    <text evidence="1">The sequence shown here is derived from an EMBL/GenBank/DDBJ whole genome shotgun (WGS) entry which is preliminary data.</text>
</comment>
<dbReference type="EMBL" id="BARV01023210">
    <property type="protein sequence ID" value="GAI28837.1"/>
    <property type="molecule type" value="Genomic_DNA"/>
</dbReference>
<evidence type="ECO:0000313" key="1">
    <source>
        <dbReference type="EMBL" id="GAI28837.1"/>
    </source>
</evidence>
<gene>
    <name evidence="1" type="ORF">S06H3_38122</name>
</gene>
<sequence length="33" mass="3453">MSVIEKSEILSLVAGSGLPRRRALAQLGLAKST</sequence>
<organism evidence="1">
    <name type="scientific">marine sediment metagenome</name>
    <dbReference type="NCBI Taxonomy" id="412755"/>
    <lineage>
        <taxon>unclassified sequences</taxon>
        <taxon>metagenomes</taxon>
        <taxon>ecological metagenomes</taxon>
    </lineage>
</organism>
<accession>X1MB07</accession>
<feature type="non-terminal residue" evidence="1">
    <location>
        <position position="33"/>
    </location>
</feature>